<keyword evidence="2" id="KW-1185">Reference proteome</keyword>
<reference evidence="1" key="1">
    <citation type="submission" date="2019-04" db="EMBL/GenBank/DDBJ databases">
        <title>Microbes associate with the intestines of laboratory mice.</title>
        <authorList>
            <person name="Navarre W."/>
            <person name="Wong E."/>
            <person name="Huang K."/>
            <person name="Tropini C."/>
            <person name="Ng K."/>
            <person name="Yu B."/>
        </authorList>
    </citation>
    <scope>NUCLEOTIDE SEQUENCE</scope>
    <source>
        <strain evidence="1">NM04_E33</strain>
    </source>
</reference>
<protein>
    <submittedName>
        <fullName evidence="1">Glycosyltransferase</fullName>
    </submittedName>
</protein>
<accession>A0AC61RCY7</accession>
<gene>
    <name evidence="1" type="ORF">E5331_14855</name>
</gene>
<proteinExistence type="predicted"/>
<evidence type="ECO:0000313" key="2">
    <source>
        <dbReference type="Proteomes" id="UP000306319"/>
    </source>
</evidence>
<comment type="caution">
    <text evidence="1">The sequence shown here is derived from an EMBL/GenBank/DDBJ whole genome shotgun (WGS) entry which is preliminary data.</text>
</comment>
<name>A0AC61RCY7_9BACT</name>
<dbReference type="Proteomes" id="UP000306319">
    <property type="component" value="Unassembled WGS sequence"/>
</dbReference>
<dbReference type="EMBL" id="SRYB01000026">
    <property type="protein sequence ID" value="TGY77344.1"/>
    <property type="molecule type" value="Genomic_DNA"/>
</dbReference>
<evidence type="ECO:0000313" key="1">
    <source>
        <dbReference type="EMBL" id="TGY77344.1"/>
    </source>
</evidence>
<organism evidence="1 2">
    <name type="scientific">Lepagella muris</name>
    <dbReference type="NCBI Taxonomy" id="3032870"/>
    <lineage>
        <taxon>Bacteria</taxon>
        <taxon>Pseudomonadati</taxon>
        <taxon>Bacteroidota</taxon>
        <taxon>Bacteroidia</taxon>
        <taxon>Bacteroidales</taxon>
        <taxon>Muribaculaceae</taxon>
        <taxon>Lepagella</taxon>
    </lineage>
</organism>
<sequence length="426" mass="48398">MKIVIINKSDRTGGAAMVSMRLMQAMRDAGIDARMLVVEKLTDSPYVVKAAGSLKIKWKFLVERLKIFILNGFRRDTLFKIDTGAKGLPLWRHPLVKEADAVLLNWVNQGMLSLSGIERMKRLNKPLIWTMHDMWCMTSLCHHAGGCTGYHSICNYCPLLGRLSPDKIESAMVWADKNRIYDTYPYMKFVAVSNWLYNRSKESSLLRYNKGVYVIPNVFPIDRIKEVNHPPLKGRKIRIGFGAARLDDPIKGFPVLIDMTRVLKEMYSEIADELELVTFGGIKDASLFREIAISHRHLGVVSGEDAIRKVYEEVDIVVSSSSYETLPGTLVEAQAYGCIPVSFNRGGQSDIIDHLQTGYIAPYSSDMRQAAMNLSVGILWACSKVVDEVEMELMRKVMQYEVRRRFSPQVVVDKYIRLIEECKSNI</sequence>